<keyword evidence="1" id="KW-1133">Transmembrane helix</keyword>
<gene>
    <name evidence="2" type="primary">atp8</name>
</gene>
<geneLocation type="mitochondrion" evidence="2"/>
<accession>A0AAU6QEC0</accession>
<keyword evidence="1" id="KW-0472">Membrane</keyword>
<sequence>MPQMYPSFWVFIYILNLIVLMCVLSKIYFFYLKI</sequence>
<protein>
    <submittedName>
        <fullName evidence="2">ATP synthase subunit 8</fullName>
    </submittedName>
</protein>
<feature type="transmembrane region" description="Helical" evidence="1">
    <location>
        <begin position="6"/>
        <end position="31"/>
    </location>
</feature>
<evidence type="ECO:0000256" key="1">
    <source>
        <dbReference type="SAM" id="Phobius"/>
    </source>
</evidence>
<evidence type="ECO:0000313" key="2">
    <source>
        <dbReference type="EMBL" id="WYM44981.1"/>
    </source>
</evidence>
<proteinExistence type="predicted"/>
<dbReference type="AlphaFoldDB" id="A0AAU6QEC0"/>
<name>A0AAU6QEC0_9ACAR</name>
<keyword evidence="2" id="KW-0496">Mitochondrion</keyword>
<reference evidence="2" key="1">
    <citation type="submission" date="2023-05" db="EMBL/GenBank/DDBJ databases">
        <authorList>
            <person name="Yuan B."/>
            <person name="He G."/>
            <person name="Dong W."/>
        </authorList>
    </citation>
    <scope>NUCLEOTIDE SEQUENCE</scope>
</reference>
<dbReference type="EMBL" id="OR002188">
    <property type="protein sequence ID" value="WYM44981.1"/>
    <property type="molecule type" value="Genomic_DNA"/>
</dbReference>
<keyword evidence="1" id="KW-0812">Transmembrane</keyword>
<organism evidence="2">
    <name type="scientific">Laelaps chini</name>
    <dbReference type="NCBI Taxonomy" id="2902761"/>
    <lineage>
        <taxon>Eukaryota</taxon>
        <taxon>Metazoa</taxon>
        <taxon>Ecdysozoa</taxon>
        <taxon>Arthropoda</taxon>
        <taxon>Chelicerata</taxon>
        <taxon>Arachnida</taxon>
        <taxon>Acari</taxon>
        <taxon>Parasitiformes</taxon>
        <taxon>Mesostigmata</taxon>
        <taxon>Gamasina</taxon>
        <taxon>Dermanyssoidea</taxon>
        <taxon>Laelapidae</taxon>
        <taxon>Laelaps</taxon>
    </lineage>
</organism>